<reference evidence="1 2" key="1">
    <citation type="journal article" date="2019" name="Genome Biol. Evol.">
        <title>Insights into the evolution of the New World diploid cottons (Gossypium, subgenus Houzingenia) based on genome sequencing.</title>
        <authorList>
            <person name="Grover C.E."/>
            <person name="Arick M.A. 2nd"/>
            <person name="Thrash A."/>
            <person name="Conover J.L."/>
            <person name="Sanders W.S."/>
            <person name="Peterson D.G."/>
            <person name="Frelichowski J.E."/>
            <person name="Scheffler J.A."/>
            <person name="Scheffler B.E."/>
            <person name="Wendel J.F."/>
        </authorList>
    </citation>
    <scope>NUCLEOTIDE SEQUENCE [LARGE SCALE GENOMIC DNA]</scope>
    <source>
        <strain evidence="1">0</strain>
        <tissue evidence="1">Leaf</tissue>
    </source>
</reference>
<evidence type="ECO:0000313" key="1">
    <source>
        <dbReference type="EMBL" id="MBA0803199.1"/>
    </source>
</evidence>
<protein>
    <submittedName>
        <fullName evidence="1">Uncharacterized protein</fullName>
    </submittedName>
</protein>
<dbReference type="OrthoDB" id="10362541at2759"/>
<sequence>MIQKVKEKKVESQRFNDLGLRKQISSGIGELFGSFQADDRVLEAFIHNMVQPPIPEIHGYLQKLGLLVDGPVITRLAVILGKVDLYMTMLG</sequence>
<name>A0A7J9H045_9ROSI</name>
<proteinExistence type="predicted"/>
<organism evidence="1 2">
    <name type="scientific">Gossypium harknessii</name>
    <dbReference type="NCBI Taxonomy" id="34285"/>
    <lineage>
        <taxon>Eukaryota</taxon>
        <taxon>Viridiplantae</taxon>
        <taxon>Streptophyta</taxon>
        <taxon>Embryophyta</taxon>
        <taxon>Tracheophyta</taxon>
        <taxon>Spermatophyta</taxon>
        <taxon>Magnoliopsida</taxon>
        <taxon>eudicotyledons</taxon>
        <taxon>Gunneridae</taxon>
        <taxon>Pentapetalae</taxon>
        <taxon>rosids</taxon>
        <taxon>malvids</taxon>
        <taxon>Malvales</taxon>
        <taxon>Malvaceae</taxon>
        <taxon>Malvoideae</taxon>
        <taxon>Gossypium</taxon>
    </lineage>
</organism>
<dbReference type="EMBL" id="JABFAD010000007">
    <property type="protein sequence ID" value="MBA0803199.1"/>
    <property type="molecule type" value="Genomic_DNA"/>
</dbReference>
<comment type="caution">
    <text evidence="1">The sequence shown here is derived from an EMBL/GenBank/DDBJ whole genome shotgun (WGS) entry which is preliminary data.</text>
</comment>
<keyword evidence="2" id="KW-1185">Reference proteome</keyword>
<accession>A0A7J9H045</accession>
<dbReference type="AlphaFoldDB" id="A0A7J9H045"/>
<evidence type="ECO:0000313" key="2">
    <source>
        <dbReference type="Proteomes" id="UP000593560"/>
    </source>
</evidence>
<dbReference type="Proteomes" id="UP000593560">
    <property type="component" value="Unassembled WGS sequence"/>
</dbReference>
<gene>
    <name evidence="1" type="ORF">Gohar_013439</name>
</gene>
<feature type="non-terminal residue" evidence="1">
    <location>
        <position position="91"/>
    </location>
</feature>